<reference evidence="1 2" key="1">
    <citation type="submission" date="2020-02" db="EMBL/GenBank/DDBJ databases">
        <authorList>
            <person name="Brisse S."/>
        </authorList>
    </citation>
    <scope>NUCLEOTIDE SEQUENCE [LARGE SCALE GENOMIC DNA]</scope>
    <source>
        <strain evidence="1">CIP107547</strain>
    </source>
</reference>
<dbReference type="RefSeq" id="WP_014306854.1">
    <property type="nucleotide sequence ID" value="NZ_CASCJD010000010.1"/>
</dbReference>
<dbReference type="AlphaFoldDB" id="A0A0D6G4N2"/>
<organism evidence="1 2">
    <name type="scientific">Corynebacterium diphtheriae</name>
    <dbReference type="NCBI Taxonomy" id="1717"/>
    <lineage>
        <taxon>Bacteria</taxon>
        <taxon>Bacillati</taxon>
        <taxon>Actinomycetota</taxon>
        <taxon>Actinomycetes</taxon>
        <taxon>Mycobacteriales</taxon>
        <taxon>Corynebacteriaceae</taxon>
        <taxon>Corynebacterium</taxon>
    </lineage>
</organism>
<accession>A0A0D6G4N2</accession>
<proteinExistence type="predicted"/>
<dbReference type="GO" id="GO:0016020">
    <property type="term" value="C:membrane"/>
    <property type="evidence" value="ECO:0007669"/>
    <property type="project" value="InterPro"/>
</dbReference>
<dbReference type="GeneID" id="29422219"/>
<sequence>MARKSGRTATAIAGLSFGLALGIGAGMYVLAPNVAGGPNQTTSTLERERDDALESAQIAKAQAKSADSVVSALGRGITTDLLKEKKVLVFRTSDSLDSDADALSEALKSAGAENAGTIKLGEKFFTQEGADGLKNIIATTLPAGAQLSTEKMDSGTHAGDALGSALLLNKDDGSEQANKEDRGIVLGALRESGYIDFDEASVKPAHAIVLLSGDSDGSKAAFSIKNQASFATALKSKGSGLLVAGRIHTASDAGLLGTIRTSAQDKQAVSTIDSIDQNWAQIVAILALKEQLDGKSGAYGAAGNVDATSPGIKNPE</sequence>
<dbReference type="Proteomes" id="UP000480222">
    <property type="component" value="Unassembled WGS sequence"/>
</dbReference>
<comment type="caution">
    <text evidence="1">The sequence shown here is derived from an EMBL/GenBank/DDBJ whole genome shotgun (WGS) entry which is preliminary data.</text>
</comment>
<evidence type="ECO:0000313" key="1">
    <source>
        <dbReference type="EMBL" id="CAB0603339.1"/>
    </source>
</evidence>
<dbReference type="OMA" id="FRYHIVS"/>
<name>A0A0D6G4N2_CORDP</name>
<dbReference type="KEGG" id="cdip:ERS451417_01181"/>
<dbReference type="GO" id="GO:0055070">
    <property type="term" value="P:copper ion homeostasis"/>
    <property type="evidence" value="ECO:0007669"/>
    <property type="project" value="InterPro"/>
</dbReference>
<dbReference type="EMBL" id="CADDAV010000016">
    <property type="protein sequence ID" value="CAB0603339.1"/>
    <property type="molecule type" value="Genomic_DNA"/>
</dbReference>
<dbReference type="Pfam" id="PF11382">
    <property type="entry name" value="MctB"/>
    <property type="match status" value="1"/>
</dbReference>
<gene>
    <name evidence="1" type="ORF">CIP107547_01369</name>
</gene>
<dbReference type="InterPro" id="IPR021522">
    <property type="entry name" value="MctB"/>
</dbReference>
<protein>
    <submittedName>
        <fullName evidence="1">Copper transporter</fullName>
    </submittedName>
</protein>
<evidence type="ECO:0000313" key="2">
    <source>
        <dbReference type="Proteomes" id="UP000480222"/>
    </source>
</evidence>